<keyword evidence="1" id="KW-0812">Transmembrane</keyword>
<dbReference type="Gene3D" id="3.10.310.50">
    <property type="match status" value="1"/>
</dbReference>
<evidence type="ECO:0008006" key="4">
    <source>
        <dbReference type="Google" id="ProtNLM"/>
    </source>
</evidence>
<feature type="transmembrane region" description="Helical" evidence="1">
    <location>
        <begin position="219"/>
        <end position="239"/>
    </location>
</feature>
<accession>A0A553II55</accession>
<gene>
    <name evidence="2" type="ORF">FNV44_02230</name>
</gene>
<reference evidence="2 3" key="1">
    <citation type="submission" date="2019-07" db="EMBL/GenBank/DDBJ databases">
        <title>Genome sequence of Acholeplasma laidlawii strain with increased resistance to erythromycin.</title>
        <authorList>
            <person name="Medvedeva E.S."/>
            <person name="Baranova N.B."/>
            <person name="Siniagina M.N."/>
            <person name="Mouzykantov A."/>
            <person name="Chernova O.A."/>
            <person name="Chernov V.M."/>
        </authorList>
    </citation>
    <scope>NUCLEOTIDE SEQUENCE [LARGE SCALE GENOMIC DNA]</scope>
    <source>
        <strain evidence="2 3">PG8REry</strain>
    </source>
</reference>
<dbReference type="PROSITE" id="PS51257">
    <property type="entry name" value="PROKAR_LIPOPROTEIN"/>
    <property type="match status" value="1"/>
</dbReference>
<dbReference type="RefSeq" id="WP_012242621.1">
    <property type="nucleotide sequence ID" value="NZ_JACAOE010000001.1"/>
</dbReference>
<sequence length="264" mass="30634">MNHKRLYIVWMILLFILTLSACTSNKNTSLEPSKLFYIHDQDHILLNATSWTIFNYANELYLDSKADDIPSNIQGAQVVVVAYIGDESTYNTTEIFNNWGIGENDMGILITVLFSKEGDTINYENILFEIGTTMSGYLSAFSANQLITDYFNDPLIPAYDYDARIISLFHGVLSYIYLNIYDYTSYNHTSYMDAYYEVQYDYIAAIPKYEFYEGWFSSYWFWIIFSIIILSGASIYRFLPIFFFSSRRGISGGGGRSIGYWFKR</sequence>
<proteinExistence type="predicted"/>
<keyword evidence="1" id="KW-0472">Membrane</keyword>
<name>A0A553II55_ACHLA</name>
<evidence type="ECO:0000256" key="1">
    <source>
        <dbReference type="SAM" id="Phobius"/>
    </source>
</evidence>
<organism evidence="2 3">
    <name type="scientific">Acholeplasma laidlawii</name>
    <dbReference type="NCBI Taxonomy" id="2148"/>
    <lineage>
        <taxon>Bacteria</taxon>
        <taxon>Bacillati</taxon>
        <taxon>Mycoplasmatota</taxon>
        <taxon>Mollicutes</taxon>
        <taxon>Acholeplasmatales</taxon>
        <taxon>Acholeplasmataceae</taxon>
        <taxon>Acholeplasma</taxon>
    </lineage>
</organism>
<dbReference type="AlphaFoldDB" id="A0A553II55"/>
<evidence type="ECO:0000313" key="2">
    <source>
        <dbReference type="EMBL" id="TRX99879.1"/>
    </source>
</evidence>
<keyword evidence="1" id="KW-1133">Transmembrane helix</keyword>
<dbReference type="EMBL" id="VKID01000001">
    <property type="protein sequence ID" value="TRX99879.1"/>
    <property type="molecule type" value="Genomic_DNA"/>
</dbReference>
<comment type="caution">
    <text evidence="2">The sequence shown here is derived from an EMBL/GenBank/DDBJ whole genome shotgun (WGS) entry which is preliminary data.</text>
</comment>
<dbReference type="Proteomes" id="UP000315938">
    <property type="component" value="Unassembled WGS sequence"/>
</dbReference>
<protein>
    <recommendedName>
        <fullName evidence="4">TPM domain-containing protein</fullName>
    </recommendedName>
</protein>
<evidence type="ECO:0000313" key="3">
    <source>
        <dbReference type="Proteomes" id="UP000315938"/>
    </source>
</evidence>